<name>A0A0F9AZG8_9ZZZZ</name>
<reference evidence="1" key="1">
    <citation type="journal article" date="2015" name="Nature">
        <title>Complex archaea that bridge the gap between prokaryotes and eukaryotes.</title>
        <authorList>
            <person name="Spang A."/>
            <person name="Saw J.H."/>
            <person name="Jorgensen S.L."/>
            <person name="Zaremba-Niedzwiedzka K."/>
            <person name="Martijn J."/>
            <person name="Lind A.E."/>
            <person name="van Eijk R."/>
            <person name="Schleper C."/>
            <person name="Guy L."/>
            <person name="Ettema T.J."/>
        </authorList>
    </citation>
    <scope>NUCLEOTIDE SEQUENCE</scope>
</reference>
<proteinExistence type="predicted"/>
<evidence type="ECO:0000313" key="1">
    <source>
        <dbReference type="EMBL" id="KKL15029.1"/>
    </source>
</evidence>
<dbReference type="EMBL" id="LAZR01040222">
    <property type="protein sequence ID" value="KKL15029.1"/>
    <property type="molecule type" value="Genomic_DNA"/>
</dbReference>
<organism evidence="1">
    <name type="scientific">marine sediment metagenome</name>
    <dbReference type="NCBI Taxonomy" id="412755"/>
    <lineage>
        <taxon>unclassified sequences</taxon>
        <taxon>metagenomes</taxon>
        <taxon>ecological metagenomes</taxon>
    </lineage>
</organism>
<accession>A0A0F9AZG8</accession>
<gene>
    <name evidence="1" type="ORF">LCGC14_2509670</name>
</gene>
<feature type="non-terminal residue" evidence="1">
    <location>
        <position position="1"/>
    </location>
</feature>
<comment type="caution">
    <text evidence="1">The sequence shown here is derived from an EMBL/GenBank/DDBJ whole genome shotgun (WGS) entry which is preliminary data.</text>
</comment>
<protein>
    <submittedName>
        <fullName evidence="1">Uncharacterized protein</fullName>
    </submittedName>
</protein>
<sequence length="60" mass="6947">NEGESEEGITIQGKLTPQRVELIKSIATRNKEDIERKFPDLLKPIKKEEPIKETKSKEKK</sequence>
<dbReference type="AlphaFoldDB" id="A0A0F9AZG8"/>